<protein>
    <submittedName>
        <fullName evidence="2">Uncharacterized protein</fullName>
    </submittedName>
</protein>
<dbReference type="EMBL" id="CP022684">
    <property type="protein sequence ID" value="AUM13299.1"/>
    <property type="molecule type" value="Genomic_DNA"/>
</dbReference>
<dbReference type="Proteomes" id="UP000235116">
    <property type="component" value="Chromosome"/>
</dbReference>
<dbReference type="RefSeq" id="WP_101894677.1">
    <property type="nucleotide sequence ID" value="NZ_CP022684.1"/>
</dbReference>
<gene>
    <name evidence="2" type="ORF">Kalk_13085</name>
</gene>
<dbReference type="AlphaFoldDB" id="A0A2K9LLS1"/>
<evidence type="ECO:0000313" key="2">
    <source>
        <dbReference type="EMBL" id="AUM13299.1"/>
    </source>
</evidence>
<accession>A0A2K9LLS1</accession>
<feature type="transmembrane region" description="Helical" evidence="1">
    <location>
        <begin position="7"/>
        <end position="29"/>
    </location>
</feature>
<keyword evidence="1" id="KW-1133">Transmembrane helix</keyword>
<name>A0A2K9LLS1_9GAMM</name>
<keyword evidence="3" id="KW-1185">Reference proteome</keyword>
<dbReference type="KEGG" id="kak:Kalk_13085"/>
<keyword evidence="1" id="KW-0812">Transmembrane</keyword>
<reference evidence="3" key="1">
    <citation type="submission" date="2017-08" db="EMBL/GenBank/DDBJ databases">
        <title>Direct submision.</title>
        <authorList>
            <person name="Kim S.-J."/>
            <person name="Rhee S.-K."/>
        </authorList>
    </citation>
    <scope>NUCLEOTIDE SEQUENCE [LARGE SCALE GENOMIC DNA]</scope>
    <source>
        <strain evidence="3">GI5</strain>
    </source>
</reference>
<sequence>MSTRSFIFCLAVSLVVIALAATVMVLFAAQSSTGWSLLLVGVLIAGIASVQAGVAGKWATVPVQGVKQS</sequence>
<organism evidence="2 3">
    <name type="scientific">Ketobacter alkanivorans</name>
    <dbReference type="NCBI Taxonomy" id="1917421"/>
    <lineage>
        <taxon>Bacteria</taxon>
        <taxon>Pseudomonadati</taxon>
        <taxon>Pseudomonadota</taxon>
        <taxon>Gammaproteobacteria</taxon>
        <taxon>Pseudomonadales</taxon>
        <taxon>Ketobacteraceae</taxon>
        <taxon>Ketobacter</taxon>
    </lineage>
</organism>
<evidence type="ECO:0000313" key="3">
    <source>
        <dbReference type="Proteomes" id="UP000235116"/>
    </source>
</evidence>
<proteinExistence type="predicted"/>
<evidence type="ECO:0000256" key="1">
    <source>
        <dbReference type="SAM" id="Phobius"/>
    </source>
</evidence>
<keyword evidence="1" id="KW-0472">Membrane</keyword>
<feature type="transmembrane region" description="Helical" evidence="1">
    <location>
        <begin position="35"/>
        <end position="54"/>
    </location>
</feature>